<dbReference type="Proteomes" id="UP000570595">
    <property type="component" value="Unassembled WGS sequence"/>
</dbReference>
<evidence type="ECO:0000313" key="3">
    <source>
        <dbReference type="EMBL" id="KAF4660865.1"/>
    </source>
</evidence>
<dbReference type="EMBL" id="JABAHT010000217">
    <property type="protein sequence ID" value="KAF4660865.1"/>
    <property type="molecule type" value="Genomic_DNA"/>
</dbReference>
<dbReference type="InterPro" id="IPR046628">
    <property type="entry name" value="DUF6740"/>
</dbReference>
<accession>A0A7J6LNK2</accession>
<evidence type="ECO:0008006" key="5">
    <source>
        <dbReference type="Google" id="ProtNLM"/>
    </source>
</evidence>
<proteinExistence type="predicted"/>
<keyword evidence="1" id="KW-1133">Transmembrane helix</keyword>
<gene>
    <name evidence="3" type="ORF">FOZ61_003708</name>
</gene>
<evidence type="ECO:0000256" key="2">
    <source>
        <dbReference type="SAM" id="SignalP"/>
    </source>
</evidence>
<dbReference type="Pfam" id="PF20525">
    <property type="entry name" value="DUF6740"/>
    <property type="match status" value="1"/>
</dbReference>
<protein>
    <recommendedName>
        <fullName evidence="5">Protein arginine methyltransferase 10</fullName>
    </recommendedName>
</protein>
<keyword evidence="1" id="KW-0472">Membrane</keyword>
<keyword evidence="2" id="KW-0732">Signal</keyword>
<reference evidence="3 4" key="1">
    <citation type="submission" date="2020-04" db="EMBL/GenBank/DDBJ databases">
        <title>Perkinsus olseni comparative genomics.</title>
        <authorList>
            <person name="Bogema D.R."/>
        </authorList>
    </citation>
    <scope>NUCLEOTIDE SEQUENCE [LARGE SCALE GENOMIC DNA]</scope>
    <source>
        <strain evidence="3">ATCC PRA-179</strain>
    </source>
</reference>
<organism evidence="3 4">
    <name type="scientific">Perkinsus olseni</name>
    <name type="common">Perkinsus atlanticus</name>
    <dbReference type="NCBI Taxonomy" id="32597"/>
    <lineage>
        <taxon>Eukaryota</taxon>
        <taxon>Sar</taxon>
        <taxon>Alveolata</taxon>
        <taxon>Perkinsozoa</taxon>
        <taxon>Perkinsea</taxon>
        <taxon>Perkinsida</taxon>
        <taxon>Perkinsidae</taxon>
        <taxon>Perkinsus</taxon>
    </lineage>
</organism>
<name>A0A7J6LNK2_PEROL</name>
<comment type="caution">
    <text evidence="3">The sequence shown here is derived from an EMBL/GenBank/DDBJ whole genome shotgun (WGS) entry which is preliminary data.</text>
</comment>
<dbReference type="OrthoDB" id="414528at2759"/>
<evidence type="ECO:0000313" key="4">
    <source>
        <dbReference type="Proteomes" id="UP000570595"/>
    </source>
</evidence>
<sequence length="575" mass="63269">MLLNLVTCILVSLLGTYAAPTQAGNMRMHVTTKDYCNPDLKDGHGNPAPCGVSKSMETFGLTLPGMDDGVLTTREDIIITNDGQVSVKALPNYPYQFIMTVESSESTRVEQLYDHQSSVLAEAPLPSYAGRLLSDGMDTADLEAQGWIHEGTADFHGAAMSRWSKKGPEGVDPKDGTNYTALYQTGLMPDTWVLFIDEGTHQPIKLLAMDTYVGSKVFQESTFEQFESLHEDLSIESATEAMYQTYRIDSHRRLDEATGRGAPLVMADFIAGDFLPERSRAFFEEHEAADWMSERRCLRQGVMSRGIEYFTIEENSAADIYFHALSHRQLVEVFSFEFPKGCSDGKSTDPSKKYCLFASVDASLDKSIAVKAGMTYKDVVNPDITAHLSLSVSLKKEADAAVLNLEFEAGGCAVVFQYGEGVSLSINVCIYGKAGGKSLLQPDKRTFYGEAGVSVSFNVNLPKVGNVINWTIEAKIGCTAKPNNDISAYGMIGTSVSLKLAGAGVSLDIKGNTVEHIANKWEFVSNVNFNAFVGFWKFKKTWEKHWQLWHAVIITIVSKVGNLSFISLCLVYFVL</sequence>
<dbReference type="AlphaFoldDB" id="A0A7J6LNK2"/>
<feature type="transmembrane region" description="Helical" evidence="1">
    <location>
        <begin position="548"/>
        <end position="574"/>
    </location>
</feature>
<feature type="chain" id="PRO_5029831488" description="Protein arginine methyltransferase 10" evidence="2">
    <location>
        <begin position="19"/>
        <end position="575"/>
    </location>
</feature>
<evidence type="ECO:0000256" key="1">
    <source>
        <dbReference type="SAM" id="Phobius"/>
    </source>
</evidence>
<keyword evidence="1" id="KW-0812">Transmembrane</keyword>
<feature type="signal peptide" evidence="2">
    <location>
        <begin position="1"/>
        <end position="18"/>
    </location>
</feature>